<proteinExistence type="predicted"/>
<organism evidence="2 3">
    <name type="scientific">Nocardioides fonticola</name>
    <dbReference type="NCBI Taxonomy" id="450363"/>
    <lineage>
        <taxon>Bacteria</taxon>
        <taxon>Bacillati</taxon>
        <taxon>Actinomycetota</taxon>
        <taxon>Actinomycetes</taxon>
        <taxon>Propionibacteriales</taxon>
        <taxon>Nocardioidaceae</taxon>
        <taxon>Nocardioides</taxon>
    </lineage>
</organism>
<protein>
    <recommendedName>
        <fullName evidence="4">Peptidase</fullName>
    </recommendedName>
</protein>
<reference evidence="3" key="1">
    <citation type="journal article" date="2019" name="Int. J. Syst. Evol. Microbiol.">
        <title>The Global Catalogue of Microorganisms (GCM) 10K type strain sequencing project: providing services to taxonomists for standard genome sequencing and annotation.</title>
        <authorList>
            <consortium name="The Broad Institute Genomics Platform"/>
            <consortium name="The Broad Institute Genome Sequencing Center for Infectious Disease"/>
            <person name="Wu L."/>
            <person name="Ma J."/>
        </authorList>
    </citation>
    <scope>NUCLEOTIDE SEQUENCE [LARGE SCALE GENOMIC DNA]</scope>
    <source>
        <strain evidence="3">JCM 16703</strain>
    </source>
</reference>
<sequence>MKKKLLAATAASAVLVAGAGTAAVLVAGPAAADTERRGTCAAGTYEFDVDREDGGYEVAVDLDNVAPGTRWVVALRHDGKVVSKRTITADAEGDVELEAFRPDTSGSDTFAFTAKRKGAAKVACSASITKA</sequence>
<keyword evidence="3" id="KW-1185">Reference proteome</keyword>
<comment type="caution">
    <text evidence="2">The sequence shown here is derived from an EMBL/GenBank/DDBJ whole genome shotgun (WGS) entry which is preliminary data.</text>
</comment>
<name>A0ABP7X903_9ACTN</name>
<gene>
    <name evidence="2" type="ORF">GCM10022215_01070</name>
</gene>
<evidence type="ECO:0000313" key="3">
    <source>
        <dbReference type="Proteomes" id="UP001501495"/>
    </source>
</evidence>
<evidence type="ECO:0000313" key="2">
    <source>
        <dbReference type="EMBL" id="GAA4107812.1"/>
    </source>
</evidence>
<keyword evidence="1" id="KW-0732">Signal</keyword>
<evidence type="ECO:0008006" key="4">
    <source>
        <dbReference type="Google" id="ProtNLM"/>
    </source>
</evidence>
<feature type="chain" id="PRO_5045631405" description="Peptidase" evidence="1">
    <location>
        <begin position="23"/>
        <end position="131"/>
    </location>
</feature>
<dbReference type="RefSeq" id="WP_344731222.1">
    <property type="nucleotide sequence ID" value="NZ_BAAAZH010000001.1"/>
</dbReference>
<feature type="signal peptide" evidence="1">
    <location>
        <begin position="1"/>
        <end position="22"/>
    </location>
</feature>
<evidence type="ECO:0000256" key="1">
    <source>
        <dbReference type="SAM" id="SignalP"/>
    </source>
</evidence>
<dbReference type="Proteomes" id="UP001501495">
    <property type="component" value="Unassembled WGS sequence"/>
</dbReference>
<dbReference type="EMBL" id="BAAAZH010000001">
    <property type="protein sequence ID" value="GAA4107812.1"/>
    <property type="molecule type" value="Genomic_DNA"/>
</dbReference>
<accession>A0ABP7X903</accession>